<organism evidence="7 8">
    <name type="scientific">Paraburkholderia solitsugae</name>
    <dbReference type="NCBI Taxonomy" id="2675748"/>
    <lineage>
        <taxon>Bacteria</taxon>
        <taxon>Pseudomonadati</taxon>
        <taxon>Pseudomonadota</taxon>
        <taxon>Betaproteobacteria</taxon>
        <taxon>Burkholderiales</taxon>
        <taxon>Burkholderiaceae</taxon>
        <taxon>Paraburkholderia</taxon>
    </lineage>
</organism>
<protein>
    <submittedName>
        <fullName evidence="7">Mercuric reductase</fullName>
    </submittedName>
</protein>
<dbReference type="RefSeq" id="WP_172319023.1">
    <property type="nucleotide sequence ID" value="NZ_WOEY01000185.1"/>
</dbReference>
<dbReference type="SUPFAM" id="SSF51905">
    <property type="entry name" value="FAD/NAD(P)-binding domain"/>
    <property type="match status" value="1"/>
</dbReference>
<gene>
    <name evidence="7" type="ORF">GNZ12_43135</name>
</gene>
<dbReference type="EMBL" id="WOEY01000185">
    <property type="protein sequence ID" value="NPT47973.1"/>
    <property type="molecule type" value="Genomic_DNA"/>
</dbReference>
<dbReference type="InterPro" id="IPR036188">
    <property type="entry name" value="FAD/NAD-bd_sf"/>
</dbReference>
<evidence type="ECO:0000313" key="7">
    <source>
        <dbReference type="EMBL" id="NPT47973.1"/>
    </source>
</evidence>
<dbReference type="SUPFAM" id="SSF55424">
    <property type="entry name" value="FAD/NAD-linked reductases, dimerisation (C-terminal) domain"/>
    <property type="match status" value="1"/>
</dbReference>
<dbReference type="PRINTS" id="PR00368">
    <property type="entry name" value="FADPNR"/>
</dbReference>
<dbReference type="Gene3D" id="3.30.390.30">
    <property type="match status" value="1"/>
</dbReference>
<sequence>MSKVEHFEIMILGSGQGGKLLAWNLAKSGKTVAVVERQWVGGSCPAVACLPSKNEIWSARVAHLVRNASHFGVKTGAVTIDVGEVLARKRGMIEREVAFHLGAYQSSGASLVMGSGHFVGPKTIEVQLNEGGTRLLSADEIIVNVGSHAAIPAIPGLEAAKPLTHIGALDLDYAPAHLIALGGGYVGVELAQAYRRFGSRVTIVQRAPHLVPLEDADTADELQRLLRDEGIDVLTTAETVSVVGSSGESVRVTVRTPEGEREIEGSDLLVATGRVPNTAGIGLDQAGVELDERGYIRVNEYLQTTTPGIWAIGEVAGSPHFTHVSVDDFRVVRDNLTGGKHSTRDRLVPHTVFTDPPLARVGMNEREAQQKGIAVRVAKLPMSNVLRTEATDETRGFMKVLVSAEDDSIVGFSMIGSEAGEVMAVIQTAMLANLPYTRLRDAIYSHLTMAEGLGPLFANVSERKTR</sequence>
<dbReference type="PIRSF" id="PIRSF000350">
    <property type="entry name" value="Mercury_reductase_MerA"/>
    <property type="match status" value="1"/>
</dbReference>
<feature type="domain" description="Pyridine nucleotide-disulphide oxidoreductase dimerisation" evidence="5">
    <location>
        <begin position="348"/>
        <end position="453"/>
    </location>
</feature>
<dbReference type="PRINTS" id="PR00411">
    <property type="entry name" value="PNDRDTASEI"/>
</dbReference>
<evidence type="ECO:0000256" key="3">
    <source>
        <dbReference type="ARBA" id="ARBA00022630"/>
    </source>
</evidence>
<dbReference type="InterPro" id="IPR023753">
    <property type="entry name" value="FAD/NAD-binding_dom"/>
</dbReference>
<comment type="caution">
    <text evidence="7">The sequence shown here is derived from an EMBL/GenBank/DDBJ whole genome shotgun (WGS) entry which is preliminary data.</text>
</comment>
<dbReference type="PANTHER" id="PTHR43014">
    <property type="entry name" value="MERCURIC REDUCTASE"/>
    <property type="match status" value="1"/>
</dbReference>
<dbReference type="Pfam" id="PF07992">
    <property type="entry name" value="Pyr_redox_2"/>
    <property type="match status" value="1"/>
</dbReference>
<comment type="cofactor">
    <cofactor evidence="1">
        <name>FAD</name>
        <dbReference type="ChEBI" id="CHEBI:57692"/>
    </cofactor>
</comment>
<name>A0ABX2C6T3_9BURK</name>
<keyword evidence="8" id="KW-1185">Reference proteome</keyword>
<dbReference type="PANTHER" id="PTHR43014:SF2">
    <property type="entry name" value="MERCURIC REDUCTASE"/>
    <property type="match status" value="1"/>
</dbReference>
<accession>A0ABX2C6T3</accession>
<evidence type="ECO:0000259" key="5">
    <source>
        <dbReference type="Pfam" id="PF02852"/>
    </source>
</evidence>
<keyword evidence="3" id="KW-0285">Flavoprotein</keyword>
<evidence type="ECO:0000313" key="8">
    <source>
        <dbReference type="Proteomes" id="UP000652198"/>
    </source>
</evidence>
<evidence type="ECO:0000256" key="2">
    <source>
        <dbReference type="ARBA" id="ARBA00007532"/>
    </source>
</evidence>
<evidence type="ECO:0000256" key="4">
    <source>
        <dbReference type="ARBA" id="ARBA00022827"/>
    </source>
</evidence>
<evidence type="ECO:0000259" key="6">
    <source>
        <dbReference type="Pfam" id="PF07992"/>
    </source>
</evidence>
<keyword evidence="4" id="KW-0274">FAD</keyword>
<feature type="domain" description="FAD/NAD(P)-binding" evidence="6">
    <location>
        <begin position="8"/>
        <end position="327"/>
    </location>
</feature>
<reference evidence="7 8" key="1">
    <citation type="submission" date="2019-11" db="EMBL/GenBank/DDBJ databases">
        <title>Metabolism of dissolved organic matter in forest soils.</title>
        <authorList>
            <person name="Cyle K.T."/>
            <person name="Wilhelm R.C."/>
            <person name="Martinez C.E."/>
        </authorList>
    </citation>
    <scope>NUCLEOTIDE SEQUENCE [LARGE SCALE GENOMIC DNA]</scope>
    <source>
        <strain evidence="7 8">1N</strain>
    </source>
</reference>
<dbReference type="InterPro" id="IPR001100">
    <property type="entry name" value="Pyr_nuc-diS_OxRdtase"/>
</dbReference>
<dbReference type="Proteomes" id="UP000652198">
    <property type="component" value="Unassembled WGS sequence"/>
</dbReference>
<evidence type="ECO:0000256" key="1">
    <source>
        <dbReference type="ARBA" id="ARBA00001974"/>
    </source>
</evidence>
<comment type="similarity">
    <text evidence="2">Belongs to the class-I pyridine nucleotide-disulfide oxidoreductase family.</text>
</comment>
<dbReference type="Gene3D" id="3.50.50.60">
    <property type="entry name" value="FAD/NAD(P)-binding domain"/>
    <property type="match status" value="2"/>
</dbReference>
<proteinExistence type="inferred from homology"/>
<dbReference type="Pfam" id="PF02852">
    <property type="entry name" value="Pyr_redox_dim"/>
    <property type="match status" value="1"/>
</dbReference>
<dbReference type="InterPro" id="IPR016156">
    <property type="entry name" value="FAD/NAD-linked_Rdtase_dimer_sf"/>
</dbReference>
<dbReference type="InterPro" id="IPR004099">
    <property type="entry name" value="Pyr_nucl-diS_OxRdtase_dimer"/>
</dbReference>